<dbReference type="Gene3D" id="1.10.10.2840">
    <property type="entry name" value="PucR C-terminal helix-turn-helix domain"/>
    <property type="match status" value="1"/>
</dbReference>
<feature type="domain" description="PucR C-terminal helix-turn-helix" evidence="1">
    <location>
        <begin position="418"/>
        <end position="476"/>
    </location>
</feature>
<dbReference type="PANTHER" id="PTHR33744:SF1">
    <property type="entry name" value="DNA-BINDING TRANSCRIPTIONAL ACTIVATOR ADER"/>
    <property type="match status" value="1"/>
</dbReference>
<dbReference type="InterPro" id="IPR042070">
    <property type="entry name" value="PucR_C-HTH_sf"/>
</dbReference>
<organism evidence="2 3">
    <name type="scientific">Candidatus Blautia merdigallinarum</name>
    <dbReference type="NCBI Taxonomy" id="2838495"/>
    <lineage>
        <taxon>Bacteria</taxon>
        <taxon>Bacillati</taxon>
        <taxon>Bacillota</taxon>
        <taxon>Clostridia</taxon>
        <taxon>Lachnospirales</taxon>
        <taxon>Lachnospiraceae</taxon>
        <taxon>Blautia</taxon>
    </lineage>
</organism>
<name>A0A9D2N4F8_9FIRM</name>
<dbReference type="Pfam" id="PF13556">
    <property type="entry name" value="HTH_30"/>
    <property type="match status" value="1"/>
</dbReference>
<dbReference type="InterPro" id="IPR051448">
    <property type="entry name" value="CdaR-like_regulators"/>
</dbReference>
<evidence type="ECO:0000259" key="1">
    <source>
        <dbReference type="Pfam" id="PF13556"/>
    </source>
</evidence>
<proteinExistence type="predicted"/>
<reference evidence="2" key="1">
    <citation type="journal article" date="2021" name="PeerJ">
        <title>Extensive microbial diversity within the chicken gut microbiome revealed by metagenomics and culture.</title>
        <authorList>
            <person name="Gilroy R."/>
            <person name="Ravi A."/>
            <person name="Getino M."/>
            <person name="Pursley I."/>
            <person name="Horton D.L."/>
            <person name="Alikhan N.F."/>
            <person name="Baker D."/>
            <person name="Gharbi K."/>
            <person name="Hall N."/>
            <person name="Watson M."/>
            <person name="Adriaenssens E.M."/>
            <person name="Foster-Nyarko E."/>
            <person name="Jarju S."/>
            <person name="Secka A."/>
            <person name="Antonio M."/>
            <person name="Oren A."/>
            <person name="Chaudhuri R.R."/>
            <person name="La Ragione R."/>
            <person name="Hildebrand F."/>
            <person name="Pallen M.J."/>
        </authorList>
    </citation>
    <scope>NUCLEOTIDE SEQUENCE</scope>
    <source>
        <strain evidence="2">ChiSxjej6B18-287</strain>
    </source>
</reference>
<reference evidence="2" key="2">
    <citation type="submission" date="2021-04" db="EMBL/GenBank/DDBJ databases">
        <authorList>
            <person name="Gilroy R."/>
        </authorList>
    </citation>
    <scope>NUCLEOTIDE SEQUENCE</scope>
    <source>
        <strain evidence="2">ChiSxjej6B18-287</strain>
    </source>
</reference>
<dbReference type="InterPro" id="IPR025736">
    <property type="entry name" value="PucR_C-HTH_dom"/>
</dbReference>
<dbReference type="PANTHER" id="PTHR33744">
    <property type="entry name" value="CARBOHYDRATE DIACID REGULATOR"/>
    <property type="match status" value="1"/>
</dbReference>
<dbReference type="AlphaFoldDB" id="A0A9D2N4F8"/>
<gene>
    <name evidence="2" type="ORF">H9935_06380</name>
</gene>
<dbReference type="EMBL" id="DWWV01000080">
    <property type="protein sequence ID" value="HJC10427.1"/>
    <property type="molecule type" value="Genomic_DNA"/>
</dbReference>
<evidence type="ECO:0000313" key="3">
    <source>
        <dbReference type="Proteomes" id="UP000823893"/>
    </source>
</evidence>
<dbReference type="Proteomes" id="UP000823893">
    <property type="component" value="Unassembled WGS sequence"/>
</dbReference>
<accession>A0A9D2N4F8</accession>
<evidence type="ECO:0000313" key="2">
    <source>
        <dbReference type="EMBL" id="HJC10427.1"/>
    </source>
</evidence>
<protein>
    <submittedName>
        <fullName evidence="2">Helix-turn-helix domain-containing protein</fullName>
    </submittedName>
</protein>
<sequence>MKLSMWMIANRLSSLDLKLDIAENAPAVLNSARRAYATNCVYVYQEGKDVICNGEGDTIRICDMDVAEAFEIVQSVFDYYEDWLNKILETIHLKDYQTLVDQAWNAFHNPLILSDANNKVLGISKKYNPKEMDQEWNYLCTYGYSSLSSIQKMRYDYNTIDFLHHGLQPYYFSSNQQMKFGGVSYCMYCDNLVCGRITLLSKERPLNTGDYQLLQTIAEVLEPLLKQPYYENLFRHSSSVFYNLLFSKPYDEASLEMQLRYQQWEKTDLYQLALIYFPEENSYNVGSAINLMMHTLSQQFPNCAAMKKKPYILLLSNQEFCKNPGFLQFQQIITSNTPVQIGFSLPCQGIEDINYLFGQAKAAIRYGKLFAPDKKWYFLRDYAIEYILDSSSFSERLHGCCPSVLTLWNTLWKNDSELLDTLKCYLDNERSVAKTSAALFTHRNTILYRIKKIQELLNENLNDTYTRDYIRLSLRILELHEKTKKDITL</sequence>
<comment type="caution">
    <text evidence="2">The sequence shown here is derived from an EMBL/GenBank/DDBJ whole genome shotgun (WGS) entry which is preliminary data.</text>
</comment>